<accession>A0A1B9GJS4</accession>
<organism evidence="2 3">
    <name type="scientific">Kwoniella heveanensis BCC8398</name>
    <dbReference type="NCBI Taxonomy" id="1296120"/>
    <lineage>
        <taxon>Eukaryota</taxon>
        <taxon>Fungi</taxon>
        <taxon>Dikarya</taxon>
        <taxon>Basidiomycota</taxon>
        <taxon>Agaricomycotina</taxon>
        <taxon>Tremellomycetes</taxon>
        <taxon>Tremellales</taxon>
        <taxon>Cryptococcaceae</taxon>
        <taxon>Kwoniella</taxon>
    </lineage>
</organism>
<reference evidence="2 3" key="1">
    <citation type="submission" date="2013-07" db="EMBL/GenBank/DDBJ databases">
        <title>The Genome Sequence of Cryptococcus heveanensis BCC8398.</title>
        <authorList>
            <consortium name="The Broad Institute Genome Sequencing Platform"/>
            <person name="Cuomo C."/>
            <person name="Litvintseva A."/>
            <person name="Chen Y."/>
            <person name="Heitman J."/>
            <person name="Sun S."/>
            <person name="Springer D."/>
            <person name="Dromer F."/>
            <person name="Young S.K."/>
            <person name="Zeng Q."/>
            <person name="Gargeya S."/>
            <person name="Fitzgerald M."/>
            <person name="Abouelleil A."/>
            <person name="Alvarado L."/>
            <person name="Berlin A.M."/>
            <person name="Chapman S.B."/>
            <person name="Dewar J."/>
            <person name="Goldberg J."/>
            <person name="Griggs A."/>
            <person name="Gujja S."/>
            <person name="Hansen M."/>
            <person name="Howarth C."/>
            <person name="Imamovic A."/>
            <person name="Larimer J."/>
            <person name="McCowan C."/>
            <person name="Murphy C."/>
            <person name="Pearson M."/>
            <person name="Priest M."/>
            <person name="Roberts A."/>
            <person name="Saif S."/>
            <person name="Shea T."/>
            <person name="Sykes S."/>
            <person name="Wortman J."/>
            <person name="Nusbaum C."/>
            <person name="Birren B."/>
        </authorList>
    </citation>
    <scope>NUCLEOTIDE SEQUENCE [LARGE SCALE GENOMIC DNA]</scope>
    <source>
        <strain evidence="2 3">BCC8398</strain>
    </source>
</reference>
<sequence length="138" mass="14964">MPVKREFDTTDMDDQEDHCSADEKPTLDRPSTLSMPATPTKGPKTPKAKSNPITPMSSPKKPRNAPTTPSASAYANGNGHLSAKALYAIMIIETGIEKLSKTDVERATGLTANQQRDMTRKDQKGALRRALITAAEKL</sequence>
<dbReference type="STRING" id="1296120.A0A1B9GJS4"/>
<keyword evidence="3" id="KW-1185">Reference proteome</keyword>
<dbReference type="EMBL" id="KV700137">
    <property type="protein sequence ID" value="OCF31185.1"/>
    <property type="molecule type" value="Genomic_DNA"/>
</dbReference>
<reference evidence="3" key="2">
    <citation type="submission" date="2013-12" db="EMBL/GenBank/DDBJ databases">
        <title>Evolution of pathogenesis and genome organization in the Tremellales.</title>
        <authorList>
            <person name="Cuomo C."/>
            <person name="Litvintseva A."/>
            <person name="Heitman J."/>
            <person name="Chen Y."/>
            <person name="Sun S."/>
            <person name="Springer D."/>
            <person name="Dromer F."/>
            <person name="Young S."/>
            <person name="Zeng Q."/>
            <person name="Chapman S."/>
            <person name="Gujja S."/>
            <person name="Saif S."/>
            <person name="Birren B."/>
        </authorList>
    </citation>
    <scope>NUCLEOTIDE SEQUENCE [LARGE SCALE GENOMIC DNA]</scope>
    <source>
        <strain evidence="3">BCC8398</strain>
    </source>
</reference>
<dbReference type="OrthoDB" id="2564739at2759"/>
<evidence type="ECO:0000313" key="3">
    <source>
        <dbReference type="Proteomes" id="UP000092666"/>
    </source>
</evidence>
<dbReference type="AlphaFoldDB" id="A0A1B9GJS4"/>
<protein>
    <submittedName>
        <fullName evidence="2">Uncharacterized protein</fullName>
    </submittedName>
</protein>
<name>A0A1B9GJS4_9TREE</name>
<feature type="region of interest" description="Disordered" evidence="1">
    <location>
        <begin position="1"/>
        <end position="73"/>
    </location>
</feature>
<feature type="compositionally biased region" description="Basic and acidic residues" evidence="1">
    <location>
        <begin position="17"/>
        <end position="27"/>
    </location>
</feature>
<dbReference type="Proteomes" id="UP000092666">
    <property type="component" value="Unassembled WGS sequence"/>
</dbReference>
<gene>
    <name evidence="2" type="ORF">I316_07153</name>
</gene>
<evidence type="ECO:0000313" key="2">
    <source>
        <dbReference type="EMBL" id="OCF31185.1"/>
    </source>
</evidence>
<feature type="compositionally biased region" description="Low complexity" evidence="1">
    <location>
        <begin position="36"/>
        <end position="49"/>
    </location>
</feature>
<evidence type="ECO:0000256" key="1">
    <source>
        <dbReference type="SAM" id="MobiDB-lite"/>
    </source>
</evidence>
<proteinExistence type="predicted"/>